<dbReference type="GO" id="GO:0008610">
    <property type="term" value="P:lipid biosynthetic process"/>
    <property type="evidence" value="ECO:0007669"/>
    <property type="project" value="TreeGrafter"/>
</dbReference>
<dbReference type="InterPro" id="IPR001031">
    <property type="entry name" value="Thioesterase"/>
</dbReference>
<dbReference type="PANTHER" id="PTHR11487:SF0">
    <property type="entry name" value="S-ACYL FATTY ACID SYNTHASE THIOESTERASE, MEDIUM CHAIN"/>
    <property type="match status" value="1"/>
</dbReference>
<evidence type="ECO:0000256" key="1">
    <source>
        <dbReference type="ARBA" id="ARBA00007169"/>
    </source>
</evidence>
<keyword evidence="4" id="KW-1185">Reference proteome</keyword>
<proteinExistence type="inferred from homology"/>
<protein>
    <submittedName>
        <fullName evidence="3">Pyochelin biosynthetic protein PchC</fullName>
    </submittedName>
</protein>
<dbReference type="InterPro" id="IPR029058">
    <property type="entry name" value="AB_hydrolase_fold"/>
</dbReference>
<dbReference type="SUPFAM" id="SSF53474">
    <property type="entry name" value="alpha/beta-Hydrolases"/>
    <property type="match status" value="1"/>
</dbReference>
<sequence>MAATTTADRWLRTRTPRPSAELTLVCLPHAGGSASYYRDWGARLPASVETRVVQYPGREERLVDAPVDDMAAMADVLADVLAPLLDRPVVLFGHSMGAAIAYEVTRRCEERGRPPALLVASGFAAPHRRTPRDLHTRDDDALVAEITRVSGDDAAALADPDLRELLLPTIRADYRLIERYAPTAPPAAVRTPLVIYRGDADPDVDHERGEAWRELTASGGLREHRAFPGGHFYFRHDPTALLGAISAHLGRVRPVTTH</sequence>
<gene>
    <name evidence="3" type="ORF">FHX81_1015</name>
</gene>
<name>A0A543J7E6_9PSEU</name>
<dbReference type="OrthoDB" id="4169718at2"/>
<dbReference type="EMBL" id="VFPP01000001">
    <property type="protein sequence ID" value="TQM78737.1"/>
    <property type="molecule type" value="Genomic_DNA"/>
</dbReference>
<dbReference type="RefSeq" id="WP_141975490.1">
    <property type="nucleotide sequence ID" value="NZ_VFPP01000001.1"/>
</dbReference>
<comment type="similarity">
    <text evidence="1">Belongs to the thioesterase family.</text>
</comment>
<dbReference type="Proteomes" id="UP000316628">
    <property type="component" value="Unassembled WGS sequence"/>
</dbReference>
<dbReference type="Gene3D" id="3.40.50.1820">
    <property type="entry name" value="alpha/beta hydrolase"/>
    <property type="match status" value="1"/>
</dbReference>
<feature type="domain" description="Thioesterase" evidence="2">
    <location>
        <begin position="23"/>
        <end position="247"/>
    </location>
</feature>
<evidence type="ECO:0000313" key="4">
    <source>
        <dbReference type="Proteomes" id="UP000316628"/>
    </source>
</evidence>
<evidence type="ECO:0000313" key="3">
    <source>
        <dbReference type="EMBL" id="TQM78737.1"/>
    </source>
</evidence>
<evidence type="ECO:0000259" key="2">
    <source>
        <dbReference type="Pfam" id="PF00975"/>
    </source>
</evidence>
<accession>A0A543J7E6</accession>
<dbReference type="InterPro" id="IPR012223">
    <property type="entry name" value="TEII"/>
</dbReference>
<reference evidence="3 4" key="1">
    <citation type="submission" date="2019-06" db="EMBL/GenBank/DDBJ databases">
        <title>Sequencing the genomes of 1000 actinobacteria strains.</title>
        <authorList>
            <person name="Klenk H.-P."/>
        </authorList>
    </citation>
    <scope>NUCLEOTIDE SEQUENCE [LARGE SCALE GENOMIC DNA]</scope>
    <source>
        <strain evidence="3 4">DSM 45456</strain>
    </source>
</reference>
<comment type="caution">
    <text evidence="3">The sequence shown here is derived from an EMBL/GenBank/DDBJ whole genome shotgun (WGS) entry which is preliminary data.</text>
</comment>
<organism evidence="3 4">
    <name type="scientific">Saccharothrix saharensis</name>
    <dbReference type="NCBI Taxonomy" id="571190"/>
    <lineage>
        <taxon>Bacteria</taxon>
        <taxon>Bacillati</taxon>
        <taxon>Actinomycetota</taxon>
        <taxon>Actinomycetes</taxon>
        <taxon>Pseudonocardiales</taxon>
        <taxon>Pseudonocardiaceae</taxon>
        <taxon>Saccharothrix</taxon>
    </lineage>
</organism>
<dbReference type="AlphaFoldDB" id="A0A543J7E6"/>
<dbReference type="PANTHER" id="PTHR11487">
    <property type="entry name" value="THIOESTERASE"/>
    <property type="match status" value="1"/>
</dbReference>
<dbReference type="Pfam" id="PF00975">
    <property type="entry name" value="Thioesterase"/>
    <property type="match status" value="1"/>
</dbReference>